<sequence>MSAELLSMWTDLLRERTRLVDDAYSSLKSVRLEAAPDLGPSSSPARAVLQGLESDIPDCALVVDTIASSMIAAANSFEDLEEQIRSGMVSELTAFDA</sequence>
<keyword evidence="2" id="KW-1185">Reference proteome</keyword>
<name>N6W4E7_9ACTO</name>
<dbReference type="STRING" id="888050.HMPREF9004_1952"/>
<dbReference type="RefSeq" id="WP_005965069.1">
    <property type="nucleotide sequence ID" value="NZ_CP040505.1"/>
</dbReference>
<proteinExistence type="predicted"/>
<organism evidence="1 2">
    <name type="scientific">Schaalia cardiffensis F0333</name>
    <dbReference type="NCBI Taxonomy" id="888050"/>
    <lineage>
        <taxon>Bacteria</taxon>
        <taxon>Bacillati</taxon>
        <taxon>Actinomycetota</taxon>
        <taxon>Actinomycetes</taxon>
        <taxon>Actinomycetales</taxon>
        <taxon>Actinomycetaceae</taxon>
        <taxon>Schaalia</taxon>
    </lineage>
</organism>
<dbReference type="OrthoDB" id="3271050at2"/>
<evidence type="ECO:0000313" key="1">
    <source>
        <dbReference type="EMBL" id="ENO17410.1"/>
    </source>
</evidence>
<dbReference type="HOGENOM" id="CLU_2340482_0_0_11"/>
<dbReference type="PATRIC" id="fig|888050.3.peg.1870"/>
<protein>
    <submittedName>
        <fullName evidence="1">Sulfate ABC superfamily ATP binding cassette transporter, sulfate-binding protein</fullName>
    </submittedName>
</protein>
<comment type="caution">
    <text evidence="1">The sequence shown here is derived from an EMBL/GenBank/DDBJ whole genome shotgun (WGS) entry which is preliminary data.</text>
</comment>
<reference evidence="1 2" key="1">
    <citation type="submission" date="2013-03" db="EMBL/GenBank/DDBJ databases">
        <title>Reference genome for the Human Microbiome Project.</title>
        <authorList>
            <person name="Aqrawi P."/>
            <person name="Ayvaz T."/>
            <person name="Bess C."/>
            <person name="Blankenburg K."/>
            <person name="Coyle M."/>
            <person name="Deng J."/>
            <person name="Forbes L."/>
            <person name="Fowler G."/>
            <person name="Francisco L."/>
            <person name="Fu Q."/>
            <person name="Gibbs R."/>
            <person name="Gross S."/>
            <person name="Gubbala S."/>
            <person name="Hale W."/>
            <person name="Hemphill L."/>
            <person name="Highlander S."/>
            <person name="Hirani K."/>
            <person name="Jackson L."/>
            <person name="Jakkamsetti A."/>
            <person name="Javaid M."/>
            <person name="Jayaseelan J.C."/>
            <person name="Jiang H."/>
            <person name="Joshi V."/>
            <person name="Korchina V."/>
            <person name="Kovar C."/>
            <person name="Lara F."/>
            <person name="Lee S."/>
            <person name="Liu Y."/>
            <person name="Mata R."/>
            <person name="Mathew T."/>
            <person name="Munidasa M."/>
            <person name="Muzny D."/>
            <person name="Nazareth L."/>
            <person name="Ngo R."/>
            <person name="Nguyen L."/>
            <person name="Nguyen N."/>
            <person name="Okwuonu G."/>
            <person name="Ongeri F."/>
            <person name="Palculict T."/>
            <person name="Patil S."/>
            <person name="Petrosino J."/>
            <person name="Pham C."/>
            <person name="Pham P."/>
            <person name="Pu L.-L."/>
            <person name="Qin X."/>
            <person name="Qu J."/>
            <person name="Reid J."/>
            <person name="Ross M."/>
            <person name="Ruth R."/>
            <person name="Saada N."/>
            <person name="San Lucas F."/>
            <person name="Santibanez J."/>
            <person name="Shang Y."/>
            <person name="Simmons D."/>
            <person name="Song X.-Z."/>
            <person name="Tang L.-Y."/>
            <person name="Thornton R."/>
            <person name="Warren J."/>
            <person name="Weissenberger G."/>
            <person name="Wilczek-Boney K."/>
            <person name="Worley K."/>
            <person name="Youmans B."/>
            <person name="Zhang J."/>
            <person name="Zhang L."/>
            <person name="Zhao Z."/>
            <person name="Zhou C."/>
            <person name="Zhu D."/>
            <person name="Zhu Y."/>
        </authorList>
    </citation>
    <scope>NUCLEOTIDE SEQUENCE [LARGE SCALE GENOMIC DNA]</scope>
    <source>
        <strain evidence="1 2">F0333</strain>
    </source>
</reference>
<dbReference type="Proteomes" id="UP000013015">
    <property type="component" value="Unassembled WGS sequence"/>
</dbReference>
<dbReference type="AlphaFoldDB" id="N6W4E7"/>
<gene>
    <name evidence="1" type="primary">sbp</name>
    <name evidence="1" type="ORF">HMPREF9004_1952</name>
</gene>
<accession>N6W4E7</accession>
<evidence type="ECO:0000313" key="2">
    <source>
        <dbReference type="Proteomes" id="UP000013015"/>
    </source>
</evidence>
<dbReference type="EMBL" id="AQHZ01000029">
    <property type="protein sequence ID" value="ENO17410.1"/>
    <property type="molecule type" value="Genomic_DNA"/>
</dbReference>